<dbReference type="GeneID" id="34446285"/>
<protein>
    <submittedName>
        <fullName evidence="1">Uncharacterized protein</fullName>
    </submittedName>
</protein>
<dbReference type="AlphaFoldDB" id="A0A1F8A8Q6"/>
<dbReference type="Proteomes" id="UP000179179">
    <property type="component" value="Unassembled WGS sequence"/>
</dbReference>
<evidence type="ECO:0000313" key="1">
    <source>
        <dbReference type="EMBL" id="OGM48077.1"/>
    </source>
</evidence>
<reference evidence="1 2" key="1">
    <citation type="journal article" date="2016" name="Genome Biol. Evol.">
        <title>Draft genome sequence of an aflatoxigenic Aspergillus species, A. bombycis.</title>
        <authorList>
            <person name="Moore G.G."/>
            <person name="Mack B.M."/>
            <person name="Beltz S.B."/>
            <person name="Gilbert M.K."/>
        </authorList>
    </citation>
    <scope>NUCLEOTIDE SEQUENCE [LARGE SCALE GENOMIC DNA]</scope>
    <source>
        <strain evidence="2">NRRL 26010</strain>
    </source>
</reference>
<proteinExistence type="predicted"/>
<keyword evidence="2" id="KW-1185">Reference proteome</keyword>
<sequence>MASATTANHATSVAELLVSSVVAAVAHFGISAGAATTLVSDIAVRRSSERRVVAALGGSARFTSKSWLVLQLSEWLGSVCCVALQKASTGGGPGSRDTALEDIVTNEEFAGRVLERMVAYFPKVATGM</sequence>
<accession>A0A1F8A8Q6</accession>
<name>A0A1F8A8Q6_9EURO</name>
<dbReference type="RefSeq" id="XP_022391794.1">
    <property type="nucleotide sequence ID" value="XM_022530025.1"/>
</dbReference>
<gene>
    <name evidence="1" type="ORF">ABOM_002895</name>
</gene>
<organism evidence="1 2">
    <name type="scientific">Aspergillus bombycis</name>
    <dbReference type="NCBI Taxonomy" id="109264"/>
    <lineage>
        <taxon>Eukaryota</taxon>
        <taxon>Fungi</taxon>
        <taxon>Dikarya</taxon>
        <taxon>Ascomycota</taxon>
        <taxon>Pezizomycotina</taxon>
        <taxon>Eurotiomycetes</taxon>
        <taxon>Eurotiomycetidae</taxon>
        <taxon>Eurotiales</taxon>
        <taxon>Aspergillaceae</taxon>
        <taxon>Aspergillus</taxon>
    </lineage>
</organism>
<comment type="caution">
    <text evidence="1">The sequence shown here is derived from an EMBL/GenBank/DDBJ whole genome shotgun (WGS) entry which is preliminary data.</text>
</comment>
<dbReference type="EMBL" id="LYCR01000018">
    <property type="protein sequence ID" value="OGM48077.1"/>
    <property type="molecule type" value="Genomic_DNA"/>
</dbReference>
<evidence type="ECO:0000313" key="2">
    <source>
        <dbReference type="Proteomes" id="UP000179179"/>
    </source>
</evidence>